<proteinExistence type="predicted"/>
<evidence type="ECO:0000313" key="2">
    <source>
        <dbReference type="EMBL" id="AFZ67146.1"/>
    </source>
</evidence>
<dbReference type="STRING" id="937777.Deipe_1606"/>
<dbReference type="OrthoDB" id="61921at2"/>
<accession>K9ZZZ0</accession>
<keyword evidence="3" id="KW-1185">Reference proteome</keyword>
<dbReference type="EMBL" id="CP003382">
    <property type="protein sequence ID" value="AFZ67146.1"/>
    <property type="molecule type" value="Genomic_DNA"/>
</dbReference>
<evidence type="ECO:0000313" key="3">
    <source>
        <dbReference type="Proteomes" id="UP000010467"/>
    </source>
</evidence>
<dbReference type="Pfam" id="PF13349">
    <property type="entry name" value="DUF4097"/>
    <property type="match status" value="1"/>
</dbReference>
<reference evidence="3" key="1">
    <citation type="submission" date="2012-03" db="EMBL/GenBank/DDBJ databases">
        <title>Complete sequence of chromosome of Deinococcus peraridilitoris DSM 19664.</title>
        <authorList>
            <person name="Lucas S."/>
            <person name="Copeland A."/>
            <person name="Lapidus A."/>
            <person name="Glavina del Rio T."/>
            <person name="Dalin E."/>
            <person name="Tice H."/>
            <person name="Bruce D."/>
            <person name="Goodwin L."/>
            <person name="Pitluck S."/>
            <person name="Peters L."/>
            <person name="Mikhailova N."/>
            <person name="Lu M."/>
            <person name="Kyrpides N."/>
            <person name="Mavromatis K."/>
            <person name="Ivanova N."/>
            <person name="Brettin T."/>
            <person name="Detter J.C."/>
            <person name="Han C."/>
            <person name="Larimer F."/>
            <person name="Land M."/>
            <person name="Hauser L."/>
            <person name="Markowitz V."/>
            <person name="Cheng J.-F."/>
            <person name="Hugenholtz P."/>
            <person name="Woyke T."/>
            <person name="Wu D."/>
            <person name="Pukall R."/>
            <person name="Steenblock K."/>
            <person name="Brambilla E."/>
            <person name="Klenk H.-P."/>
            <person name="Eisen J.A."/>
        </authorList>
    </citation>
    <scope>NUCLEOTIDE SEQUENCE [LARGE SCALE GENOMIC DNA]</scope>
    <source>
        <strain evidence="3">DSM 19664 / LMG 22246 / CIP 109416 / KR-200</strain>
    </source>
</reference>
<evidence type="ECO:0000259" key="1">
    <source>
        <dbReference type="Pfam" id="PF13349"/>
    </source>
</evidence>
<dbReference type="KEGG" id="dpd:Deipe_1606"/>
<protein>
    <recommendedName>
        <fullName evidence="1">DUF4097 domain-containing protein</fullName>
    </recommendedName>
</protein>
<dbReference type="eggNOG" id="COG3595">
    <property type="taxonomic scope" value="Bacteria"/>
</dbReference>
<dbReference type="PATRIC" id="fig|937777.3.peg.1607"/>
<dbReference type="RefSeq" id="WP_015235454.1">
    <property type="nucleotide sequence ID" value="NC_019793.1"/>
</dbReference>
<feature type="domain" description="DUF4097" evidence="1">
    <location>
        <begin position="127"/>
        <end position="251"/>
    </location>
</feature>
<gene>
    <name evidence="2" type="ordered locus">Deipe_1606</name>
</gene>
<dbReference type="AlphaFoldDB" id="K9ZZZ0"/>
<organism evidence="2 3">
    <name type="scientific">Deinococcus peraridilitoris (strain DSM 19664 / LMG 22246 / CIP 109416 / KR-200)</name>
    <dbReference type="NCBI Taxonomy" id="937777"/>
    <lineage>
        <taxon>Bacteria</taxon>
        <taxon>Thermotogati</taxon>
        <taxon>Deinococcota</taxon>
        <taxon>Deinococci</taxon>
        <taxon>Deinococcales</taxon>
        <taxon>Deinococcaceae</taxon>
        <taxon>Deinococcus</taxon>
    </lineage>
</organism>
<dbReference type="HOGENOM" id="CLU_962145_0_0_0"/>
<dbReference type="Proteomes" id="UP000010467">
    <property type="component" value="Chromosome"/>
</dbReference>
<name>K9ZZZ0_DEIPD</name>
<sequence length="272" mass="28615">MNSQDDFRARVQALVAEGKLTAAEAETLLAAPSAGVQRTAEVPEQQAPRRLRIAMQGASVQVYADSGLTTPQVTAEGEGRIELLAGPDGWTLRRERESEGWLNRLTQGLFRESLKIELRIPEDFRDVSIDLAGGNVRLHDLNARVQGKVSGGNLHLGQVSALNVNVTGGNLQATATLEEGEHSVKLTGGNATLSVPNAASVRLNAQVVGGSLRTHGFAVKRRDTSPATATYEGYTQGNIRLNVSITGGNATLTGAGVSASSEEHDGKGEVSA</sequence>
<dbReference type="InterPro" id="IPR025164">
    <property type="entry name" value="Toastrack_DUF4097"/>
</dbReference>